<protein>
    <submittedName>
        <fullName evidence="1">Uncharacterized protein</fullName>
    </submittedName>
</protein>
<dbReference type="EMBL" id="CP163302">
    <property type="protein sequence ID" value="XDP44456.1"/>
    <property type="molecule type" value="Genomic_DNA"/>
</dbReference>
<sequence length="75" mass="8342">MNRHPDPITGSPIIKRALRTWPDYAVRPLLLEALICAQRNARLAQLRYEAARRSLEAVASRAEAPALPVEPQEAA</sequence>
<proteinExistence type="predicted"/>
<accession>A0AB39L0G4</accession>
<gene>
    <name evidence="1" type="ORF">AB5L97_14405</name>
</gene>
<evidence type="ECO:0000313" key="1">
    <source>
        <dbReference type="EMBL" id="XDP44456.1"/>
    </source>
</evidence>
<dbReference type="RefSeq" id="WP_369045154.1">
    <property type="nucleotide sequence ID" value="NZ_CP163302.1"/>
</dbReference>
<reference evidence="1" key="1">
    <citation type="submission" date="2024-07" db="EMBL/GenBank/DDBJ databases">
        <authorList>
            <person name="fu j."/>
        </authorList>
    </citation>
    <scope>NUCLEOTIDE SEQUENCE</scope>
    <source>
        <strain evidence="1">P10A9</strain>
    </source>
</reference>
<organism evidence="1">
    <name type="scientific">Sinomonas puerhi</name>
    <dbReference type="NCBI Taxonomy" id="3238584"/>
    <lineage>
        <taxon>Bacteria</taxon>
        <taxon>Bacillati</taxon>
        <taxon>Actinomycetota</taxon>
        <taxon>Actinomycetes</taxon>
        <taxon>Micrococcales</taxon>
        <taxon>Micrococcaceae</taxon>
        <taxon>Sinomonas</taxon>
    </lineage>
</organism>
<dbReference type="KEGG" id="spue:AB5L97_14405"/>
<dbReference type="AlphaFoldDB" id="A0AB39L0G4"/>
<name>A0AB39L0G4_9MICC</name>